<dbReference type="PANTHER" id="PTHR37984:SF5">
    <property type="entry name" value="PROTEIN NYNRIN-LIKE"/>
    <property type="match status" value="1"/>
</dbReference>
<feature type="domain" description="Reverse transcriptase" evidence="1">
    <location>
        <begin position="537"/>
        <end position="683"/>
    </location>
</feature>
<keyword evidence="3" id="KW-1185">Reference proteome</keyword>
<dbReference type="PANTHER" id="PTHR37984">
    <property type="entry name" value="PROTEIN CBG26694"/>
    <property type="match status" value="1"/>
</dbReference>
<organism evidence="2 3">
    <name type="scientific">Austropuccinia psidii MF-1</name>
    <dbReference type="NCBI Taxonomy" id="1389203"/>
    <lineage>
        <taxon>Eukaryota</taxon>
        <taxon>Fungi</taxon>
        <taxon>Dikarya</taxon>
        <taxon>Basidiomycota</taxon>
        <taxon>Pucciniomycotina</taxon>
        <taxon>Pucciniomycetes</taxon>
        <taxon>Pucciniales</taxon>
        <taxon>Sphaerophragmiaceae</taxon>
        <taxon>Austropuccinia</taxon>
    </lineage>
</organism>
<dbReference type="InterPro" id="IPR000477">
    <property type="entry name" value="RT_dom"/>
</dbReference>
<dbReference type="CDD" id="cd01647">
    <property type="entry name" value="RT_LTR"/>
    <property type="match status" value="1"/>
</dbReference>
<feature type="non-terminal residue" evidence="2">
    <location>
        <position position="698"/>
    </location>
</feature>
<accession>A0A9Q3IPN2</accession>
<evidence type="ECO:0000313" key="2">
    <source>
        <dbReference type="EMBL" id="MBW0547711.1"/>
    </source>
</evidence>
<dbReference type="InterPro" id="IPR043502">
    <property type="entry name" value="DNA/RNA_pol_sf"/>
</dbReference>
<sequence length="698" mass="80389">MEFRRGIDIIKEDFELPERLVTARFNTLFTKSARRWYIKLRQAHGHQSWTWWKTQIINKWANDAWRFKVETAFESAKFNADKDKALPWFCQQKDRLTALYPDMSEFMIHRTSLKQCGGDIEHSVKSRTTKKYSAEDIINILEEVTTRTRIGSSRVNLKTKFNTPWKDSVDKNPKENFNNLKYKSADTIRKCHICQSTTHLSNTCPKRGKINEINIEKEPDVEKDDVIEENSDDKSSIFSESSKDIENINATFDIMESYSHLPQLSNGQLDLSKISDAQLMKTKTNRGKGYTAGNSCIKEVVIDNKPTKLLLDPGEFCSCVGKYFLKTCVPNFEDQLLPIDGIKFNSASNPMKALGIFETSVIFPHTNGNLRLTVEFVVMENCSSTHFILGNDYLIMYDIDLHNNKDRYFNIGDNKNQTFSFLPFKRQITVNKVSPVSLHLSDKQENKLSALLYDHKEAFASEKTPLGAIICHEVDITLNIERPYPPLLRRPAYPESPKSTEDLEIHITELLNLDVIRKVGQNEEVEITTPVIVARHNGKSRMVGDFRALNTYTVPDRYSIPKVKITLTQICQAVYTSTMDSLKGFHQNVVKPRARKYLRIIVHCGVYEYLRMPFGIKNAPSHFKRMINGILPEELSEGWLIISIDDIIVCSKTWDKHMCRVSRILTKIQFVNMKISLKECHFGFKELKALEHVVSGRS</sequence>
<evidence type="ECO:0000313" key="3">
    <source>
        <dbReference type="Proteomes" id="UP000765509"/>
    </source>
</evidence>
<comment type="caution">
    <text evidence="2">The sequence shown here is derived from an EMBL/GenBank/DDBJ whole genome shotgun (WGS) entry which is preliminary data.</text>
</comment>
<protein>
    <recommendedName>
        <fullName evidence="1">Reverse transcriptase domain-containing protein</fullName>
    </recommendedName>
</protein>
<gene>
    <name evidence="2" type="ORF">O181_087426</name>
</gene>
<dbReference type="InterPro" id="IPR043128">
    <property type="entry name" value="Rev_trsase/Diguanyl_cyclase"/>
</dbReference>
<dbReference type="OrthoDB" id="2507294at2759"/>
<dbReference type="Proteomes" id="UP000765509">
    <property type="component" value="Unassembled WGS sequence"/>
</dbReference>
<dbReference type="AlphaFoldDB" id="A0A9Q3IPN2"/>
<name>A0A9Q3IPN2_9BASI</name>
<dbReference type="SUPFAM" id="SSF56672">
    <property type="entry name" value="DNA/RNA polymerases"/>
    <property type="match status" value="1"/>
</dbReference>
<dbReference type="Gene3D" id="3.30.70.270">
    <property type="match status" value="1"/>
</dbReference>
<dbReference type="EMBL" id="AVOT02052799">
    <property type="protein sequence ID" value="MBW0547711.1"/>
    <property type="molecule type" value="Genomic_DNA"/>
</dbReference>
<dbReference type="Gene3D" id="3.10.10.10">
    <property type="entry name" value="HIV Type 1 Reverse Transcriptase, subunit A, domain 1"/>
    <property type="match status" value="1"/>
</dbReference>
<dbReference type="InterPro" id="IPR050951">
    <property type="entry name" value="Retrovirus_Pol_polyprotein"/>
</dbReference>
<dbReference type="Pfam" id="PF00078">
    <property type="entry name" value="RVT_1"/>
    <property type="match status" value="1"/>
</dbReference>
<evidence type="ECO:0000259" key="1">
    <source>
        <dbReference type="Pfam" id="PF00078"/>
    </source>
</evidence>
<reference evidence="2" key="1">
    <citation type="submission" date="2021-03" db="EMBL/GenBank/DDBJ databases">
        <title>Draft genome sequence of rust myrtle Austropuccinia psidii MF-1, a brazilian biotype.</title>
        <authorList>
            <person name="Quecine M.C."/>
            <person name="Pachon D.M.R."/>
            <person name="Bonatelli M.L."/>
            <person name="Correr F.H."/>
            <person name="Franceschini L.M."/>
            <person name="Leite T.F."/>
            <person name="Margarido G.R.A."/>
            <person name="Almeida C.A."/>
            <person name="Ferrarezi J.A."/>
            <person name="Labate C.A."/>
        </authorList>
    </citation>
    <scope>NUCLEOTIDE SEQUENCE</scope>
    <source>
        <strain evidence="2">MF-1</strain>
    </source>
</reference>
<proteinExistence type="predicted"/>